<feature type="compositionally biased region" description="Basic and acidic residues" evidence="1">
    <location>
        <begin position="1"/>
        <end position="23"/>
    </location>
</feature>
<keyword evidence="3" id="KW-1185">Reference proteome</keyword>
<protein>
    <submittedName>
        <fullName evidence="2">Uncharacterized protein</fullName>
    </submittedName>
</protein>
<evidence type="ECO:0000313" key="2">
    <source>
        <dbReference type="EMBL" id="EPS63680.1"/>
    </source>
</evidence>
<dbReference type="Proteomes" id="UP000015453">
    <property type="component" value="Unassembled WGS sequence"/>
</dbReference>
<name>S8CA37_9LAMI</name>
<sequence length="61" mass="7033">MDEEEVLRGSDMNRDGQDSDGWRSLRVGENSSGRAKATEFHFPANPCDLLLQYHFFVKRSE</sequence>
<reference evidence="2 3" key="1">
    <citation type="journal article" date="2013" name="BMC Genomics">
        <title>The miniature genome of a carnivorous plant Genlisea aurea contains a low number of genes and short non-coding sequences.</title>
        <authorList>
            <person name="Leushkin E.V."/>
            <person name="Sutormin R.A."/>
            <person name="Nabieva E.R."/>
            <person name="Penin A.A."/>
            <person name="Kondrashov A.S."/>
            <person name="Logacheva M.D."/>
        </authorList>
    </citation>
    <scope>NUCLEOTIDE SEQUENCE [LARGE SCALE GENOMIC DNA]</scope>
</reference>
<gene>
    <name evidence="2" type="ORF">M569_11107</name>
</gene>
<evidence type="ECO:0000313" key="3">
    <source>
        <dbReference type="Proteomes" id="UP000015453"/>
    </source>
</evidence>
<evidence type="ECO:0000256" key="1">
    <source>
        <dbReference type="SAM" id="MobiDB-lite"/>
    </source>
</evidence>
<accession>S8CA37</accession>
<comment type="caution">
    <text evidence="2">The sequence shown here is derived from an EMBL/GenBank/DDBJ whole genome shotgun (WGS) entry which is preliminary data.</text>
</comment>
<proteinExistence type="predicted"/>
<feature type="region of interest" description="Disordered" evidence="1">
    <location>
        <begin position="1"/>
        <end position="30"/>
    </location>
</feature>
<organism evidence="2 3">
    <name type="scientific">Genlisea aurea</name>
    <dbReference type="NCBI Taxonomy" id="192259"/>
    <lineage>
        <taxon>Eukaryota</taxon>
        <taxon>Viridiplantae</taxon>
        <taxon>Streptophyta</taxon>
        <taxon>Embryophyta</taxon>
        <taxon>Tracheophyta</taxon>
        <taxon>Spermatophyta</taxon>
        <taxon>Magnoliopsida</taxon>
        <taxon>eudicotyledons</taxon>
        <taxon>Gunneridae</taxon>
        <taxon>Pentapetalae</taxon>
        <taxon>asterids</taxon>
        <taxon>lamiids</taxon>
        <taxon>Lamiales</taxon>
        <taxon>Lentibulariaceae</taxon>
        <taxon>Genlisea</taxon>
    </lineage>
</organism>
<dbReference type="AlphaFoldDB" id="S8CA37"/>
<dbReference type="EMBL" id="AUSU01005327">
    <property type="protein sequence ID" value="EPS63680.1"/>
    <property type="molecule type" value="Genomic_DNA"/>
</dbReference>